<reference evidence="5 6" key="1">
    <citation type="submission" date="2017-02" db="EMBL/GenBank/DDBJ databases">
        <authorList>
            <person name="Peterson S.W."/>
        </authorList>
    </citation>
    <scope>NUCLEOTIDE SEQUENCE [LARGE SCALE GENOMIC DNA]</scope>
    <source>
        <strain evidence="5 6">DSM 25262</strain>
    </source>
</reference>
<dbReference type="InterPro" id="IPR050153">
    <property type="entry name" value="Metal_Ion_Import_ABC"/>
</dbReference>
<evidence type="ECO:0000313" key="5">
    <source>
        <dbReference type="EMBL" id="SKC46273.1"/>
    </source>
</evidence>
<dbReference type="PROSITE" id="PS50893">
    <property type="entry name" value="ABC_TRANSPORTER_2"/>
    <property type="match status" value="1"/>
</dbReference>
<dbReference type="STRING" id="688867.SAMN05660236_0743"/>
<dbReference type="PANTHER" id="PTHR42734">
    <property type="entry name" value="METAL TRANSPORT SYSTEM ATP-BINDING PROTEIN TM_0124-RELATED"/>
    <property type="match status" value="1"/>
</dbReference>
<dbReference type="InterPro" id="IPR003439">
    <property type="entry name" value="ABC_transporter-like_ATP-bd"/>
</dbReference>
<evidence type="ECO:0000256" key="2">
    <source>
        <dbReference type="ARBA" id="ARBA00022741"/>
    </source>
</evidence>
<dbReference type="GO" id="GO:0005524">
    <property type="term" value="F:ATP binding"/>
    <property type="evidence" value="ECO:0007669"/>
    <property type="project" value="UniProtKB-KW"/>
</dbReference>
<dbReference type="Proteomes" id="UP000190961">
    <property type="component" value="Unassembled WGS sequence"/>
</dbReference>
<dbReference type="GO" id="GO:0016887">
    <property type="term" value="F:ATP hydrolysis activity"/>
    <property type="evidence" value="ECO:0007669"/>
    <property type="project" value="InterPro"/>
</dbReference>
<keyword evidence="6" id="KW-1185">Reference proteome</keyword>
<feature type="domain" description="ABC transporter" evidence="4">
    <location>
        <begin position="25"/>
        <end position="265"/>
    </location>
</feature>
<dbReference type="SMART" id="SM00382">
    <property type="entry name" value="AAA"/>
    <property type="match status" value="1"/>
</dbReference>
<dbReference type="PANTHER" id="PTHR42734:SF21">
    <property type="entry name" value="IRON ABC TRANSPORTER, ATP-BINDING PROTEIN"/>
    <property type="match status" value="1"/>
</dbReference>
<keyword evidence="2" id="KW-0547">Nucleotide-binding</keyword>
<sequence>MYTENTISYTSVMRNASVKDAPDILRAQNLSIGYKAKGKVTPVGSALEFTLKPGQFVCLLGSNGAGKSTLIRTLAGIQNPLEGKVYIGGVDINTIQKATLAQKLSLVLAENVQAGNLNVYTVLTLGRYPYADWFGTLRKHDKVIIKEAIRATGIEKYLDKQIHQLSDGERQKVMITRALIQDTPLIILDEPTAHLDLPNRVEIIRLLRRMARQTKKAILLSTHELDLALQTADRIWLMMPNQSLITGTPEDLILNGTFEKAFRKSGFDFCRETGTFKVNTLEDNKRIQLKGDGTLYFWTHRALEREGFYITESSATILYIQEHHDDYCWMFESEGNAIRFNTIENVIEYLRDRFLHQENAVEKV</sequence>
<dbReference type="SUPFAM" id="SSF52540">
    <property type="entry name" value="P-loop containing nucleoside triphosphate hydrolases"/>
    <property type="match status" value="1"/>
</dbReference>
<gene>
    <name evidence="5" type="ORF">SAMN05660236_0743</name>
</gene>
<dbReference type="InterPro" id="IPR003593">
    <property type="entry name" value="AAA+_ATPase"/>
</dbReference>
<dbReference type="CDD" id="cd03214">
    <property type="entry name" value="ABC_Iron-Siderophores_B12_Hemin"/>
    <property type="match status" value="1"/>
</dbReference>
<evidence type="ECO:0000256" key="3">
    <source>
        <dbReference type="ARBA" id="ARBA00022840"/>
    </source>
</evidence>
<dbReference type="OrthoDB" id="9787851at2"/>
<organism evidence="5 6">
    <name type="scientific">Ohtaekwangia koreensis</name>
    <dbReference type="NCBI Taxonomy" id="688867"/>
    <lineage>
        <taxon>Bacteria</taxon>
        <taxon>Pseudomonadati</taxon>
        <taxon>Bacteroidota</taxon>
        <taxon>Cytophagia</taxon>
        <taxon>Cytophagales</taxon>
        <taxon>Fulvivirgaceae</taxon>
        <taxon>Ohtaekwangia</taxon>
    </lineage>
</organism>
<dbReference type="Gene3D" id="3.40.50.300">
    <property type="entry name" value="P-loop containing nucleotide triphosphate hydrolases"/>
    <property type="match status" value="1"/>
</dbReference>
<protein>
    <submittedName>
        <fullName evidence="5">Iron complex transport system ATP-binding protein</fullName>
    </submittedName>
</protein>
<evidence type="ECO:0000313" key="6">
    <source>
        <dbReference type="Proteomes" id="UP000190961"/>
    </source>
</evidence>
<evidence type="ECO:0000256" key="1">
    <source>
        <dbReference type="ARBA" id="ARBA00022448"/>
    </source>
</evidence>
<name>A0A1T5J4V5_9BACT</name>
<proteinExistence type="predicted"/>
<dbReference type="RefSeq" id="WP_143785592.1">
    <property type="nucleotide sequence ID" value="NZ_FUZU01000001.1"/>
</dbReference>
<keyword evidence="3 5" id="KW-0067">ATP-binding</keyword>
<dbReference type="EMBL" id="FUZU01000001">
    <property type="protein sequence ID" value="SKC46273.1"/>
    <property type="molecule type" value="Genomic_DNA"/>
</dbReference>
<accession>A0A1T5J4V5</accession>
<keyword evidence="1" id="KW-0813">Transport</keyword>
<dbReference type="InterPro" id="IPR027417">
    <property type="entry name" value="P-loop_NTPase"/>
</dbReference>
<dbReference type="Pfam" id="PF00005">
    <property type="entry name" value="ABC_tran"/>
    <property type="match status" value="1"/>
</dbReference>
<evidence type="ECO:0000259" key="4">
    <source>
        <dbReference type="PROSITE" id="PS50893"/>
    </source>
</evidence>
<dbReference type="AlphaFoldDB" id="A0A1T5J4V5"/>